<dbReference type="PANTHER" id="PTHR43441:SF2">
    <property type="entry name" value="FAMILY ACETYLTRANSFERASE, PUTATIVE (AFU_ORTHOLOGUE AFUA_7G00850)-RELATED"/>
    <property type="match status" value="1"/>
</dbReference>
<dbReference type="InterPro" id="IPR051908">
    <property type="entry name" value="Ribosomal_N-acetyltransferase"/>
</dbReference>
<protein>
    <submittedName>
        <fullName evidence="2">GNAT family N-acetyltransferase</fullName>
    </submittedName>
</protein>
<dbReference type="PANTHER" id="PTHR43441">
    <property type="entry name" value="RIBOSOMAL-PROTEIN-SERINE ACETYLTRANSFERASE"/>
    <property type="match status" value="1"/>
</dbReference>
<dbReference type="SUPFAM" id="SSF55729">
    <property type="entry name" value="Acyl-CoA N-acyltransferases (Nat)"/>
    <property type="match status" value="1"/>
</dbReference>
<reference evidence="2" key="1">
    <citation type="submission" date="2020-07" db="EMBL/GenBank/DDBJ databases">
        <title>Genome sequences of bacteria associated with the marine, planktonic diatom Thalassiosira profunda strain ECT2AJA-044.</title>
        <authorList>
            <person name="Gargas C.B."/>
            <person name="Roberts W.R."/>
            <person name="Alverson A.J."/>
        </authorList>
    </citation>
    <scope>NUCLEOTIDE SEQUENCE</scope>
    <source>
        <strain evidence="2">ECT2AJA-044</strain>
    </source>
</reference>
<feature type="domain" description="N-acetyltransferase" evidence="1">
    <location>
        <begin position="51"/>
        <end position="191"/>
    </location>
</feature>
<gene>
    <name evidence="2" type="ORF">HZ995_05510</name>
</gene>
<evidence type="ECO:0000259" key="1">
    <source>
        <dbReference type="PROSITE" id="PS51186"/>
    </source>
</evidence>
<dbReference type="KEGG" id="cact:HZ995_05510"/>
<evidence type="ECO:0000313" key="3">
    <source>
        <dbReference type="Proteomes" id="UP000665026"/>
    </source>
</evidence>
<sequence length="235" mass="26485">MTRRNHLGQPIGEDVLGWTGAKWPERRVLKGRYCSVAPLSAKAHARALYDAYARDESASVWTYMYVGPFENFADFERLIAAYEVAKDPHYFAILDTEGAPIGIASLMRIKPDAGSIEVGGIAYAPVLQRTPAATEAMSLLMRYAFEDLGYRRYEWKCDALNAPSRRAAIRLGFQYEGLFRQALVYKGRNRDTAWFAITDQDWPKIKAAHDAWLSPDNFDSEGTQRQSLSTLISSC</sequence>
<dbReference type="GO" id="GO:0008999">
    <property type="term" value="F:protein-N-terminal-alanine acetyltransferase activity"/>
    <property type="evidence" value="ECO:0007669"/>
    <property type="project" value="TreeGrafter"/>
</dbReference>
<dbReference type="EMBL" id="CP060010">
    <property type="protein sequence ID" value="QTN36967.1"/>
    <property type="molecule type" value="Genomic_DNA"/>
</dbReference>
<dbReference type="GO" id="GO:1990189">
    <property type="term" value="F:protein N-terminal-serine acetyltransferase activity"/>
    <property type="evidence" value="ECO:0007669"/>
    <property type="project" value="TreeGrafter"/>
</dbReference>
<organism evidence="2 3">
    <name type="scientific">Cognatishimia activa</name>
    <dbReference type="NCBI Taxonomy" id="1715691"/>
    <lineage>
        <taxon>Bacteria</taxon>
        <taxon>Pseudomonadati</taxon>
        <taxon>Pseudomonadota</taxon>
        <taxon>Alphaproteobacteria</taxon>
        <taxon>Rhodobacterales</taxon>
        <taxon>Paracoccaceae</taxon>
        <taxon>Cognatishimia</taxon>
    </lineage>
</organism>
<dbReference type="InterPro" id="IPR000182">
    <property type="entry name" value="GNAT_dom"/>
</dbReference>
<dbReference type="FunFam" id="3.40.630.30:FF:000047">
    <property type="entry name" value="Acetyltransferase, GNAT family"/>
    <property type="match status" value="1"/>
</dbReference>
<dbReference type="RefSeq" id="WP_209357663.1">
    <property type="nucleotide sequence ID" value="NZ_CP060010.1"/>
</dbReference>
<name>A0A975ESE4_9RHOB</name>
<dbReference type="Proteomes" id="UP000665026">
    <property type="component" value="Chromosome"/>
</dbReference>
<dbReference type="InterPro" id="IPR016181">
    <property type="entry name" value="Acyl_CoA_acyltransferase"/>
</dbReference>
<accession>A0A975ESE4</accession>
<dbReference type="PROSITE" id="PS51186">
    <property type="entry name" value="GNAT"/>
    <property type="match status" value="1"/>
</dbReference>
<dbReference type="Pfam" id="PF13302">
    <property type="entry name" value="Acetyltransf_3"/>
    <property type="match status" value="1"/>
</dbReference>
<dbReference type="Gene3D" id="3.40.630.30">
    <property type="match status" value="1"/>
</dbReference>
<evidence type="ECO:0000313" key="2">
    <source>
        <dbReference type="EMBL" id="QTN36967.1"/>
    </source>
</evidence>
<dbReference type="AlphaFoldDB" id="A0A975ESE4"/>
<proteinExistence type="predicted"/>